<feature type="domain" description="Helix-turn-helix" evidence="1">
    <location>
        <begin position="29"/>
        <end position="76"/>
    </location>
</feature>
<comment type="caution">
    <text evidence="2">The sequence shown here is derived from an EMBL/GenBank/DDBJ whole genome shotgun (WGS) entry which is preliminary data.</text>
</comment>
<dbReference type="InterPro" id="IPR010093">
    <property type="entry name" value="SinI_DNA-bd"/>
</dbReference>
<organism evidence="2 3">
    <name type="scientific">Enhygromyxa salina</name>
    <dbReference type="NCBI Taxonomy" id="215803"/>
    <lineage>
        <taxon>Bacteria</taxon>
        <taxon>Pseudomonadati</taxon>
        <taxon>Myxococcota</taxon>
        <taxon>Polyangia</taxon>
        <taxon>Nannocystales</taxon>
        <taxon>Nannocystaceae</taxon>
        <taxon>Enhygromyxa</taxon>
    </lineage>
</organism>
<evidence type="ECO:0000313" key="3">
    <source>
        <dbReference type="Proteomes" id="UP000238823"/>
    </source>
</evidence>
<dbReference type="InterPro" id="IPR009061">
    <property type="entry name" value="DNA-bd_dom_put_sf"/>
</dbReference>
<dbReference type="RefSeq" id="WP_106091668.1">
    <property type="nucleotide sequence ID" value="NZ_PVNL01000097.1"/>
</dbReference>
<evidence type="ECO:0000259" key="1">
    <source>
        <dbReference type="Pfam" id="PF12728"/>
    </source>
</evidence>
<name>A0A2S9YJ40_9BACT</name>
<dbReference type="Proteomes" id="UP000238823">
    <property type="component" value="Unassembled WGS sequence"/>
</dbReference>
<dbReference type="EMBL" id="PVNL01000097">
    <property type="protein sequence ID" value="PRQ05119.1"/>
    <property type="molecule type" value="Genomic_DNA"/>
</dbReference>
<dbReference type="InterPro" id="IPR041657">
    <property type="entry name" value="HTH_17"/>
</dbReference>
<sequence length="88" mass="10178">MEMRSPSSVVLREALRFPMRGDDEAIQILTADELAEFLGVNRKTIYEAASRNEIPHCRLGRRLIFERGSVLRWLRQAVPSEEIPTDEH</sequence>
<dbReference type="GO" id="GO:0003677">
    <property type="term" value="F:DNA binding"/>
    <property type="evidence" value="ECO:0007669"/>
    <property type="project" value="InterPro"/>
</dbReference>
<reference evidence="2 3" key="1">
    <citation type="submission" date="2018-03" db="EMBL/GenBank/DDBJ databases">
        <title>Draft Genome Sequences of the Obligatory Marine Myxobacteria Enhygromyxa salina SWB007.</title>
        <authorList>
            <person name="Poehlein A."/>
            <person name="Moghaddam J.A."/>
            <person name="Harms H."/>
            <person name="Alanjari M."/>
            <person name="Koenig G.M."/>
            <person name="Daniel R."/>
            <person name="Schaeberle T.F."/>
        </authorList>
    </citation>
    <scope>NUCLEOTIDE SEQUENCE [LARGE SCALE GENOMIC DNA]</scope>
    <source>
        <strain evidence="2 3">SWB007</strain>
    </source>
</reference>
<dbReference type="NCBIfam" id="TIGR01764">
    <property type="entry name" value="excise"/>
    <property type="match status" value="1"/>
</dbReference>
<proteinExistence type="predicted"/>
<protein>
    <submittedName>
        <fullName evidence="2">Helix-turn-helix domain protein</fullName>
    </submittedName>
</protein>
<dbReference type="SUPFAM" id="SSF46955">
    <property type="entry name" value="Putative DNA-binding domain"/>
    <property type="match status" value="1"/>
</dbReference>
<accession>A0A2S9YJ40</accession>
<dbReference type="InterPro" id="IPR036388">
    <property type="entry name" value="WH-like_DNA-bd_sf"/>
</dbReference>
<evidence type="ECO:0000313" key="2">
    <source>
        <dbReference type="EMBL" id="PRQ05119.1"/>
    </source>
</evidence>
<dbReference type="Gene3D" id="1.10.10.10">
    <property type="entry name" value="Winged helix-like DNA-binding domain superfamily/Winged helix DNA-binding domain"/>
    <property type="match status" value="1"/>
</dbReference>
<dbReference type="AlphaFoldDB" id="A0A2S9YJ40"/>
<gene>
    <name evidence="2" type="ORF">ENSA7_47480</name>
</gene>
<dbReference type="Pfam" id="PF12728">
    <property type="entry name" value="HTH_17"/>
    <property type="match status" value="1"/>
</dbReference>